<dbReference type="InterPro" id="IPR037962">
    <property type="entry name" value="Neuralized"/>
</dbReference>
<dbReference type="PANTHER" id="PTHR12429">
    <property type="entry name" value="NEURALIZED"/>
    <property type="match status" value="1"/>
</dbReference>
<dbReference type="AlphaFoldDB" id="A0A9D4SP24"/>
<gene>
    <name evidence="4" type="ORF">HPB52_015180</name>
</gene>
<keyword evidence="5" id="KW-1185">Reference proteome</keyword>
<keyword evidence="2" id="KW-1133">Transmembrane helix</keyword>
<evidence type="ECO:0000313" key="5">
    <source>
        <dbReference type="Proteomes" id="UP000821837"/>
    </source>
</evidence>
<dbReference type="SUPFAM" id="SSF52540">
    <property type="entry name" value="P-loop containing nucleoside triphosphate hydrolases"/>
    <property type="match status" value="1"/>
</dbReference>
<dbReference type="InterPro" id="IPR006573">
    <property type="entry name" value="NHR_dom"/>
</dbReference>
<feature type="region of interest" description="Disordered" evidence="1">
    <location>
        <begin position="378"/>
        <end position="406"/>
    </location>
</feature>
<dbReference type="InterPro" id="IPR043136">
    <property type="entry name" value="B30.2/SPRY_sf"/>
</dbReference>
<dbReference type="PROSITE" id="PS51065">
    <property type="entry name" value="NHR"/>
    <property type="match status" value="1"/>
</dbReference>
<feature type="compositionally biased region" description="Basic and acidic residues" evidence="1">
    <location>
        <begin position="599"/>
        <end position="609"/>
    </location>
</feature>
<protein>
    <recommendedName>
        <fullName evidence="3">NHR domain-containing protein</fullName>
    </recommendedName>
</protein>
<sequence>MRFHGVHGANVLIDEGGKRATRLASFCDAVTFSAKPVAVGSRVSLQLTSNESWTGALRLGLTTHDPAVVSSTVTTTTSSSTTNSGGAAITLPRFSWPDLALTFYVNAQGHFQLFVDSDYKGALFSGLPSKERLWLIVDLYGITVSAKFVAPCSSAPVEVVARGPDAVRAYKQACAEGSVPLYRTRLYIVGCPGAGKTSLKRALLNSGSSEAASGEKSPVDAVHCCRTSEKGDGAPWTALPTELLTRTPEDVDQNWVEPDVGHISDAEYHQAVALNVVREMTLQQRKRQHQEDRRRLLGSTRSSVKGQGVLRYRHNHARHAGVTEGSAGGAGQHGVMTRSTSSTHTKDASMPSSWEGMPQDLPVEVVALVERLLKEAESKQDLDARETEKGPRLTSSSSGGGNANVGVSVTQQATSSQVTFMIWDFDGLPRHFITHQPWHRKQQFFEGQDTIEYVLLVTGVLSFQFALVLLSYIAERYHAMPQHEPRTGLTHQYLHQEGRPLVHGRSLTRGLDDVHERAAYLYDMLPQGFRNSAFALKLRGIAECGRRGKTCVSRGAGLPHRLIENVDLTEFAEWKKQACGVKESSGEEGALSKAGPPERNTKLDCHDWRNWTSES</sequence>
<evidence type="ECO:0000313" key="4">
    <source>
        <dbReference type="EMBL" id="KAH7935925.1"/>
    </source>
</evidence>
<feature type="region of interest" description="Disordered" evidence="1">
    <location>
        <begin position="321"/>
        <end position="357"/>
    </location>
</feature>
<feature type="domain" description="NHR" evidence="3">
    <location>
        <begin position="1"/>
        <end position="151"/>
    </location>
</feature>
<dbReference type="Pfam" id="PF07177">
    <property type="entry name" value="Neuralized"/>
    <property type="match status" value="1"/>
</dbReference>
<feature type="compositionally biased region" description="Basic and acidic residues" evidence="1">
    <location>
        <begin position="378"/>
        <end position="391"/>
    </location>
</feature>
<dbReference type="GO" id="GO:0061630">
    <property type="term" value="F:ubiquitin protein ligase activity"/>
    <property type="evidence" value="ECO:0007669"/>
    <property type="project" value="TreeGrafter"/>
</dbReference>
<evidence type="ECO:0000256" key="1">
    <source>
        <dbReference type="SAM" id="MobiDB-lite"/>
    </source>
</evidence>
<dbReference type="EMBL" id="JABSTV010001255">
    <property type="protein sequence ID" value="KAH7935925.1"/>
    <property type="molecule type" value="Genomic_DNA"/>
</dbReference>
<name>A0A9D4SP24_RHISA</name>
<reference evidence="4" key="2">
    <citation type="submission" date="2021-09" db="EMBL/GenBank/DDBJ databases">
        <authorList>
            <person name="Jia N."/>
            <person name="Wang J."/>
            <person name="Shi W."/>
            <person name="Du L."/>
            <person name="Sun Y."/>
            <person name="Zhan W."/>
            <person name="Jiang J."/>
            <person name="Wang Q."/>
            <person name="Zhang B."/>
            <person name="Ji P."/>
            <person name="Sakyi L.B."/>
            <person name="Cui X."/>
            <person name="Yuan T."/>
            <person name="Jiang B."/>
            <person name="Yang W."/>
            <person name="Lam T.T.-Y."/>
            <person name="Chang Q."/>
            <person name="Ding S."/>
            <person name="Wang X."/>
            <person name="Zhu J."/>
            <person name="Ruan X."/>
            <person name="Zhao L."/>
            <person name="Wei J."/>
            <person name="Que T."/>
            <person name="Du C."/>
            <person name="Cheng J."/>
            <person name="Dai P."/>
            <person name="Han X."/>
            <person name="Huang E."/>
            <person name="Gao Y."/>
            <person name="Liu J."/>
            <person name="Shao H."/>
            <person name="Ye R."/>
            <person name="Li L."/>
            <person name="Wei W."/>
            <person name="Wang X."/>
            <person name="Wang C."/>
            <person name="Huo Q."/>
            <person name="Li W."/>
            <person name="Guo W."/>
            <person name="Chen H."/>
            <person name="Chen S."/>
            <person name="Zhou L."/>
            <person name="Zhou L."/>
            <person name="Ni X."/>
            <person name="Tian J."/>
            <person name="Zhou Y."/>
            <person name="Sheng Y."/>
            <person name="Liu T."/>
            <person name="Pan Y."/>
            <person name="Xia L."/>
            <person name="Li J."/>
            <person name="Zhao F."/>
            <person name="Cao W."/>
        </authorList>
    </citation>
    <scope>NUCLEOTIDE SEQUENCE</scope>
    <source>
        <strain evidence="4">Rsan-2018</strain>
        <tissue evidence="4">Larvae</tissue>
    </source>
</reference>
<evidence type="ECO:0000256" key="2">
    <source>
        <dbReference type="SAM" id="Phobius"/>
    </source>
</evidence>
<evidence type="ECO:0000259" key="3">
    <source>
        <dbReference type="PROSITE" id="PS51065"/>
    </source>
</evidence>
<dbReference type="InterPro" id="IPR027417">
    <property type="entry name" value="P-loop_NTPase"/>
</dbReference>
<dbReference type="PANTHER" id="PTHR12429:SF6">
    <property type="entry name" value="PROTEIN NEURALIZED"/>
    <property type="match status" value="1"/>
</dbReference>
<dbReference type="Proteomes" id="UP000821837">
    <property type="component" value="Unassembled WGS sequence"/>
</dbReference>
<proteinExistence type="predicted"/>
<dbReference type="Gene3D" id="2.60.120.920">
    <property type="match status" value="1"/>
</dbReference>
<keyword evidence="2" id="KW-0472">Membrane</keyword>
<comment type="caution">
    <text evidence="4">The sequence shown here is derived from an EMBL/GenBank/DDBJ whole genome shotgun (WGS) entry which is preliminary data.</text>
</comment>
<feature type="transmembrane region" description="Helical" evidence="2">
    <location>
        <begin position="453"/>
        <end position="474"/>
    </location>
</feature>
<organism evidence="4 5">
    <name type="scientific">Rhipicephalus sanguineus</name>
    <name type="common">Brown dog tick</name>
    <name type="synonym">Ixodes sanguineus</name>
    <dbReference type="NCBI Taxonomy" id="34632"/>
    <lineage>
        <taxon>Eukaryota</taxon>
        <taxon>Metazoa</taxon>
        <taxon>Ecdysozoa</taxon>
        <taxon>Arthropoda</taxon>
        <taxon>Chelicerata</taxon>
        <taxon>Arachnida</taxon>
        <taxon>Acari</taxon>
        <taxon>Parasitiformes</taxon>
        <taxon>Ixodida</taxon>
        <taxon>Ixodoidea</taxon>
        <taxon>Ixodidae</taxon>
        <taxon>Rhipicephalinae</taxon>
        <taxon>Rhipicephalus</taxon>
        <taxon>Rhipicephalus</taxon>
    </lineage>
</organism>
<dbReference type="SMART" id="SM00588">
    <property type="entry name" value="NEUZ"/>
    <property type="match status" value="1"/>
</dbReference>
<accession>A0A9D4SP24</accession>
<reference evidence="4" key="1">
    <citation type="journal article" date="2020" name="Cell">
        <title>Large-Scale Comparative Analyses of Tick Genomes Elucidate Their Genetic Diversity and Vector Capacities.</title>
        <authorList>
            <consortium name="Tick Genome and Microbiome Consortium (TIGMIC)"/>
            <person name="Jia N."/>
            <person name="Wang J."/>
            <person name="Shi W."/>
            <person name="Du L."/>
            <person name="Sun Y."/>
            <person name="Zhan W."/>
            <person name="Jiang J.F."/>
            <person name="Wang Q."/>
            <person name="Zhang B."/>
            <person name="Ji P."/>
            <person name="Bell-Sakyi L."/>
            <person name="Cui X.M."/>
            <person name="Yuan T.T."/>
            <person name="Jiang B.G."/>
            <person name="Yang W.F."/>
            <person name="Lam T.T."/>
            <person name="Chang Q.C."/>
            <person name="Ding S.J."/>
            <person name="Wang X.J."/>
            <person name="Zhu J.G."/>
            <person name="Ruan X.D."/>
            <person name="Zhao L."/>
            <person name="Wei J.T."/>
            <person name="Ye R.Z."/>
            <person name="Que T.C."/>
            <person name="Du C.H."/>
            <person name="Zhou Y.H."/>
            <person name="Cheng J.X."/>
            <person name="Dai P.F."/>
            <person name="Guo W.B."/>
            <person name="Han X.H."/>
            <person name="Huang E.J."/>
            <person name="Li L.F."/>
            <person name="Wei W."/>
            <person name="Gao Y.C."/>
            <person name="Liu J.Z."/>
            <person name="Shao H.Z."/>
            <person name="Wang X."/>
            <person name="Wang C.C."/>
            <person name="Yang T.C."/>
            <person name="Huo Q.B."/>
            <person name="Li W."/>
            <person name="Chen H.Y."/>
            <person name="Chen S.E."/>
            <person name="Zhou L.G."/>
            <person name="Ni X.B."/>
            <person name="Tian J.H."/>
            <person name="Sheng Y."/>
            <person name="Liu T."/>
            <person name="Pan Y.S."/>
            <person name="Xia L.Y."/>
            <person name="Li J."/>
            <person name="Zhao F."/>
            <person name="Cao W.C."/>
        </authorList>
    </citation>
    <scope>NUCLEOTIDE SEQUENCE</scope>
    <source>
        <strain evidence="4">Rsan-2018</strain>
    </source>
</reference>
<dbReference type="VEuPathDB" id="VectorBase:RSAN_057990"/>
<feature type="region of interest" description="Disordered" evidence="1">
    <location>
        <begin position="582"/>
        <end position="615"/>
    </location>
</feature>
<keyword evidence="2" id="KW-0812">Transmembrane</keyword>